<organism evidence="2 4">
    <name type="scientific">Pisolithus tinctorius Marx 270</name>
    <dbReference type="NCBI Taxonomy" id="870435"/>
    <lineage>
        <taxon>Eukaryota</taxon>
        <taxon>Fungi</taxon>
        <taxon>Dikarya</taxon>
        <taxon>Basidiomycota</taxon>
        <taxon>Agaricomycotina</taxon>
        <taxon>Agaricomycetes</taxon>
        <taxon>Agaricomycetidae</taxon>
        <taxon>Boletales</taxon>
        <taxon>Sclerodermatineae</taxon>
        <taxon>Pisolithaceae</taxon>
        <taxon>Pisolithus</taxon>
    </lineage>
</organism>
<evidence type="ECO:0000313" key="2">
    <source>
        <dbReference type="EMBL" id="KIN93305.1"/>
    </source>
</evidence>
<protein>
    <submittedName>
        <fullName evidence="2">Uncharacterized protein</fullName>
    </submittedName>
</protein>
<reference evidence="2" key="3">
    <citation type="submission" date="2015-02" db="EMBL/GenBank/DDBJ databases">
        <title>Evolutionary Origins and Diversification of the Mycorrhizal Mutualists.</title>
        <authorList>
            <consortium name="DOE Joint Genome Institute"/>
            <consortium name="Mycorrhizal Genomics Consortium"/>
            <person name="Kohler A."/>
            <person name="Kuo A."/>
            <person name="Nagy L.G."/>
            <person name="Floudas D."/>
            <person name="Copeland A."/>
            <person name="Barry K.W."/>
            <person name="Cichocki N."/>
            <person name="Veneault-Fourrey C."/>
            <person name="LaButti K."/>
            <person name="Lindquist E.A."/>
            <person name="Lipzen A."/>
            <person name="Lundell T."/>
            <person name="Morin E."/>
            <person name="Murat C."/>
            <person name="Riley R."/>
            <person name="Ohm R."/>
            <person name="Sun H."/>
            <person name="Tunlid A."/>
            <person name="Henrissat B."/>
            <person name="Grigoriev I.V."/>
            <person name="Hibbett D.S."/>
            <person name="Martin F."/>
        </authorList>
    </citation>
    <scope>NUCLEOTIDE SEQUENCE</scope>
    <source>
        <strain evidence="2 4">Marx 270</strain>
    </source>
</reference>
<sequence>MASAECKHESSAVSEYIIAYCALYVLCRALYVLYRAYLCVSRALFFTQTERHRYQRQGLPETNGRDLLSPRWGQHSSACSRQRIILRVTRSENKHTIRTDRIDQDFRHPHGHRRGGDGLSSAVCCRLWSRRTVEGQTLAVLDRNSPFRSADIREHPGMFRA</sequence>
<keyword evidence="4" id="KW-1185">Reference proteome</keyword>
<reference evidence="2 4" key="1">
    <citation type="submission" date="2014-04" db="EMBL/GenBank/DDBJ databases">
        <authorList>
            <consortium name="DOE Joint Genome Institute"/>
            <person name="Kuo A."/>
            <person name="Kohler A."/>
            <person name="Costa M.D."/>
            <person name="Nagy L.G."/>
            <person name="Floudas D."/>
            <person name="Copeland A."/>
            <person name="Barry K.W."/>
            <person name="Cichocki N."/>
            <person name="Veneault-Fourrey C."/>
            <person name="LaButti K."/>
            <person name="Lindquist E.A."/>
            <person name="Lipzen A."/>
            <person name="Lundell T."/>
            <person name="Morin E."/>
            <person name="Murat C."/>
            <person name="Sun H."/>
            <person name="Tunlid A."/>
            <person name="Henrissat B."/>
            <person name="Grigoriev I.V."/>
            <person name="Hibbett D.S."/>
            <person name="Martin F."/>
            <person name="Nordberg H.P."/>
            <person name="Cantor M.N."/>
            <person name="Hua S.X."/>
        </authorList>
    </citation>
    <scope>NUCLEOTIDE SEQUENCE [LARGE SCALE GENOMIC DNA]</scope>
    <source>
        <strain evidence="2 4">Marx 270</strain>
    </source>
</reference>
<keyword evidence="1" id="KW-0812">Transmembrane</keyword>
<name>A0A0C3NBT1_PISTI</name>
<dbReference type="HOGENOM" id="CLU_1644406_0_0_1"/>
<evidence type="ECO:0000313" key="4">
    <source>
        <dbReference type="Proteomes" id="UP000054217"/>
    </source>
</evidence>
<feature type="transmembrane region" description="Helical" evidence="1">
    <location>
        <begin position="17"/>
        <end position="34"/>
    </location>
</feature>
<dbReference type="EMBL" id="KN832007">
    <property type="protein sequence ID" value="KIN99216.1"/>
    <property type="molecule type" value="Genomic_DNA"/>
</dbReference>
<reference evidence="4" key="2">
    <citation type="submission" date="2015-01" db="EMBL/GenBank/DDBJ databases">
        <title>Evolutionary Origins and Diversification of the Mycorrhizal Mutualists.</title>
        <authorList>
            <consortium name="DOE Joint Genome Institute"/>
            <consortium name="Mycorrhizal Genomics Consortium"/>
            <person name="Kohler A."/>
            <person name="Kuo A."/>
            <person name="Nagy L.G."/>
            <person name="Floudas D."/>
            <person name="Copeland A."/>
            <person name="Barry K.W."/>
            <person name="Cichocki N."/>
            <person name="Veneault-Fourrey C."/>
            <person name="LaButti K."/>
            <person name="Lindquist E.A."/>
            <person name="Lipzen A."/>
            <person name="Lundell T."/>
            <person name="Morin E."/>
            <person name="Murat C."/>
            <person name="Riley R."/>
            <person name="Ohm R."/>
            <person name="Sun H."/>
            <person name="Tunlid A."/>
            <person name="Henrissat B."/>
            <person name="Grigoriev I.V."/>
            <person name="Hibbett D.S."/>
            <person name="Martin F."/>
        </authorList>
    </citation>
    <scope>NUCLEOTIDE SEQUENCE [LARGE SCALE GENOMIC DNA]</scope>
    <source>
        <strain evidence="3 4">Marx 270</strain>
    </source>
</reference>
<gene>
    <name evidence="3" type="ORF">M404DRAFT_1004892</name>
    <name evidence="2" type="ORF">M404DRAFT_1009044</name>
</gene>
<proteinExistence type="predicted"/>
<dbReference type="Proteomes" id="UP000054217">
    <property type="component" value="Unassembled WGS sequence"/>
</dbReference>
<evidence type="ECO:0000256" key="1">
    <source>
        <dbReference type="SAM" id="Phobius"/>
    </source>
</evidence>
<keyword evidence="1" id="KW-1133">Transmembrane helix</keyword>
<dbReference type="AlphaFoldDB" id="A0A0C3NBT1"/>
<accession>A0A0C3NBT1</accession>
<dbReference type="EMBL" id="KN832184">
    <property type="protein sequence ID" value="KIN93305.1"/>
    <property type="molecule type" value="Genomic_DNA"/>
</dbReference>
<evidence type="ECO:0000313" key="3">
    <source>
        <dbReference type="EMBL" id="KIN99216.1"/>
    </source>
</evidence>
<keyword evidence="1" id="KW-0472">Membrane</keyword>